<dbReference type="Proteomes" id="UP000288623">
    <property type="component" value="Unassembled WGS sequence"/>
</dbReference>
<dbReference type="Pfam" id="PF05130">
    <property type="entry name" value="FlgN"/>
    <property type="match status" value="1"/>
</dbReference>
<dbReference type="AlphaFoldDB" id="A0A433RTT0"/>
<organism evidence="3 4">
    <name type="scientific">Candidatus Kurthia intestinigallinarum</name>
    <dbReference type="NCBI Taxonomy" id="1562256"/>
    <lineage>
        <taxon>Bacteria</taxon>
        <taxon>Bacillati</taxon>
        <taxon>Bacillota</taxon>
        <taxon>Bacilli</taxon>
        <taxon>Bacillales</taxon>
        <taxon>Caryophanaceae</taxon>
        <taxon>Kurthia</taxon>
    </lineage>
</organism>
<dbReference type="InterPro" id="IPR007809">
    <property type="entry name" value="FlgN-like"/>
</dbReference>
<dbReference type="OrthoDB" id="2381500at2"/>
<dbReference type="EMBL" id="JTFC01000031">
    <property type="protein sequence ID" value="RUS55577.1"/>
    <property type="molecule type" value="Genomic_DNA"/>
</dbReference>
<evidence type="ECO:0008006" key="5">
    <source>
        <dbReference type="Google" id="ProtNLM"/>
    </source>
</evidence>
<dbReference type="GO" id="GO:0044780">
    <property type="term" value="P:bacterial-type flagellum assembly"/>
    <property type="evidence" value="ECO:0007669"/>
    <property type="project" value="InterPro"/>
</dbReference>
<dbReference type="RefSeq" id="WP_126990892.1">
    <property type="nucleotide sequence ID" value="NZ_JTFC01000031.1"/>
</dbReference>
<reference evidence="3 4" key="1">
    <citation type="submission" date="2014-11" db="EMBL/GenBank/DDBJ databases">
        <title>Genome sequence and analysis of novel Kurthia sp.</title>
        <authorList>
            <person name="Lawson J.N."/>
            <person name="Gonzalez J.E."/>
            <person name="Rinauldi L."/>
            <person name="Xuan Z."/>
            <person name="Firman A."/>
            <person name="Shaddox L."/>
            <person name="Trudeau A."/>
            <person name="Shah S."/>
            <person name="Reiman D."/>
        </authorList>
    </citation>
    <scope>NUCLEOTIDE SEQUENCE [LARGE SCALE GENOMIC DNA]</scope>
    <source>
        <strain evidence="3 4">3B1D</strain>
    </source>
</reference>
<dbReference type="InterPro" id="IPR036679">
    <property type="entry name" value="FlgN-like_sf"/>
</dbReference>
<dbReference type="SUPFAM" id="SSF140566">
    <property type="entry name" value="FlgN-like"/>
    <property type="match status" value="1"/>
</dbReference>
<comment type="caution">
    <text evidence="3">The sequence shown here is derived from an EMBL/GenBank/DDBJ whole genome shotgun (WGS) entry which is preliminary data.</text>
</comment>
<feature type="region of interest" description="Disordered" evidence="2">
    <location>
        <begin position="143"/>
        <end position="165"/>
    </location>
</feature>
<keyword evidence="4" id="KW-1185">Reference proteome</keyword>
<protein>
    <recommendedName>
        <fullName evidence="5">Flagellar protein FlgN</fullName>
    </recommendedName>
</protein>
<name>A0A433RTT0_9BACL</name>
<sequence length="165" mass="18795">MSIEQINTIMAKLNVMHKSLVKLADHKTELITNGDMEGIKKMINDEQSHISAISQLEGQRQQAVLRYFNGQQLAPGTQPTIEQLIALVPTTQEKMQLQQTRDELLQTVEHLQKTNELNQKLLFNSLQVINMTVDMMRPQQDNFNYGESQGRRSNASTIGRFNSQA</sequence>
<dbReference type="Gene3D" id="1.20.58.300">
    <property type="entry name" value="FlgN-like"/>
    <property type="match status" value="1"/>
</dbReference>
<accession>A0A433RTT0</accession>
<evidence type="ECO:0000313" key="4">
    <source>
        <dbReference type="Proteomes" id="UP000288623"/>
    </source>
</evidence>
<proteinExistence type="predicted"/>
<evidence type="ECO:0000313" key="3">
    <source>
        <dbReference type="EMBL" id="RUS55577.1"/>
    </source>
</evidence>
<keyword evidence="1" id="KW-1005">Bacterial flagellum biogenesis</keyword>
<evidence type="ECO:0000256" key="1">
    <source>
        <dbReference type="ARBA" id="ARBA00022795"/>
    </source>
</evidence>
<gene>
    <name evidence="3" type="ORF">QI30_11680</name>
</gene>
<evidence type="ECO:0000256" key="2">
    <source>
        <dbReference type="SAM" id="MobiDB-lite"/>
    </source>
</evidence>